<dbReference type="PANTHER" id="PTHR11601">
    <property type="entry name" value="CYSTEINE DESULFURYLASE FAMILY MEMBER"/>
    <property type="match status" value="1"/>
</dbReference>
<evidence type="ECO:0000256" key="8">
    <source>
        <dbReference type="ARBA" id="ARBA00050776"/>
    </source>
</evidence>
<dbReference type="Pfam" id="PF00266">
    <property type="entry name" value="Aminotran_5"/>
    <property type="match status" value="2"/>
</dbReference>
<evidence type="ECO:0000256" key="3">
    <source>
        <dbReference type="ARBA" id="ARBA00022679"/>
    </source>
</evidence>
<comment type="cofactor">
    <cofactor evidence="1">
        <name>pyridoxal 5'-phosphate</name>
        <dbReference type="ChEBI" id="CHEBI:597326"/>
    </cofactor>
</comment>
<keyword evidence="7" id="KW-0411">Iron-sulfur</keyword>
<dbReference type="GO" id="GO:0051536">
    <property type="term" value="F:iron-sulfur cluster binding"/>
    <property type="evidence" value="ECO:0007669"/>
    <property type="project" value="UniProtKB-KW"/>
</dbReference>
<dbReference type="GO" id="GO:0031071">
    <property type="term" value="F:cysteine desulfurase activity"/>
    <property type="evidence" value="ECO:0007669"/>
    <property type="project" value="UniProtKB-EC"/>
</dbReference>
<dbReference type="InterPro" id="IPR016454">
    <property type="entry name" value="Cysteine_dSase"/>
</dbReference>
<dbReference type="InterPro" id="IPR000192">
    <property type="entry name" value="Aminotrans_V_dom"/>
</dbReference>
<feature type="region of interest" description="Disordered" evidence="9">
    <location>
        <begin position="90"/>
        <end position="137"/>
    </location>
</feature>
<evidence type="ECO:0000256" key="1">
    <source>
        <dbReference type="ARBA" id="ARBA00001933"/>
    </source>
</evidence>
<dbReference type="InterPro" id="IPR015424">
    <property type="entry name" value="PyrdxlP-dep_Trfase"/>
</dbReference>
<evidence type="ECO:0000313" key="12">
    <source>
        <dbReference type="Proteomes" id="UP000316598"/>
    </source>
</evidence>
<dbReference type="PANTHER" id="PTHR11601:SF34">
    <property type="entry name" value="CYSTEINE DESULFURASE"/>
    <property type="match status" value="1"/>
</dbReference>
<comment type="catalytic activity">
    <reaction evidence="8">
        <text>(sulfur carrier)-H + L-cysteine = (sulfur carrier)-SH + L-alanine</text>
        <dbReference type="Rhea" id="RHEA:43892"/>
        <dbReference type="Rhea" id="RHEA-COMP:14737"/>
        <dbReference type="Rhea" id="RHEA-COMP:14739"/>
        <dbReference type="ChEBI" id="CHEBI:29917"/>
        <dbReference type="ChEBI" id="CHEBI:35235"/>
        <dbReference type="ChEBI" id="CHEBI:57972"/>
        <dbReference type="ChEBI" id="CHEBI:64428"/>
        <dbReference type="EC" id="2.8.1.7"/>
    </reaction>
</comment>
<evidence type="ECO:0000256" key="9">
    <source>
        <dbReference type="SAM" id="MobiDB-lite"/>
    </source>
</evidence>
<comment type="similarity">
    <text evidence="2">Belongs to the class-V pyridoxal-phosphate-dependent aminotransferase family. NifS/IscS subfamily.</text>
</comment>
<protein>
    <submittedName>
        <fullName evidence="11">Cysteine desulfurase</fullName>
        <ecNumber evidence="11">2.8.1.7</ecNumber>
    </submittedName>
</protein>
<dbReference type="Gene3D" id="3.40.640.10">
    <property type="entry name" value="Type I PLP-dependent aspartate aminotransferase-like (Major domain)"/>
    <property type="match status" value="2"/>
</dbReference>
<keyword evidence="5" id="KW-0663">Pyridoxal phosphate</keyword>
<dbReference type="GO" id="GO:0046872">
    <property type="term" value="F:metal ion binding"/>
    <property type="evidence" value="ECO:0007669"/>
    <property type="project" value="UniProtKB-KW"/>
</dbReference>
<dbReference type="PIRSF" id="PIRSF005572">
    <property type="entry name" value="NifS"/>
    <property type="match status" value="1"/>
</dbReference>
<dbReference type="Gene3D" id="3.90.1150.10">
    <property type="entry name" value="Aspartate Aminotransferase, domain 1"/>
    <property type="match status" value="2"/>
</dbReference>
<feature type="compositionally biased region" description="Basic and acidic residues" evidence="9">
    <location>
        <begin position="117"/>
        <end position="132"/>
    </location>
</feature>
<keyword evidence="3 11" id="KW-0808">Transferase</keyword>
<name>A0A5C5WYR6_9BACT</name>
<evidence type="ECO:0000259" key="10">
    <source>
        <dbReference type="Pfam" id="PF00266"/>
    </source>
</evidence>
<organism evidence="11 12">
    <name type="scientific">Rubripirellula amarantea</name>
    <dbReference type="NCBI Taxonomy" id="2527999"/>
    <lineage>
        <taxon>Bacteria</taxon>
        <taxon>Pseudomonadati</taxon>
        <taxon>Planctomycetota</taxon>
        <taxon>Planctomycetia</taxon>
        <taxon>Pirellulales</taxon>
        <taxon>Pirellulaceae</taxon>
        <taxon>Rubripirellula</taxon>
    </lineage>
</organism>
<dbReference type="SUPFAM" id="SSF53383">
    <property type="entry name" value="PLP-dependent transferases"/>
    <property type="match status" value="1"/>
</dbReference>
<proteinExistence type="inferred from homology"/>
<sequence>MSVIYLDFNRTTPMAPSVVEAMKPYWQTHFMLPGQEHAHAQAIGESLEHAREGVAALAGCEPFEIVFTGGGTEANNLGILGLVDGQRQRNGRADFSQRQLQSSRLRPASYDTQSATPDRDANQDDQPRHPEVGNDANWQVPGHILVSELEHESVLGAAARLAQFGWDIETVPADKNGICDAEAFESRLRDDTRLACLQLANPVLGTIQPVRETADACHSRGVLVHCDATQAFGKIPVDVKALRADMVSISGHKFYGPKGSGAIYVRRGLHLCPILFGEAREMGLRPGAENIPACIGLGAAASMAARCASDVSDTLTDLRNYFCNGLISSLSNGAVLLCEDAARLPNTIAIELPGEARRIQRAARQLVFATAQSDSPPDEITRALRAIQRTDYQIGRTVRFSLGWTSSHDQVDRAIELIADACDTLSR</sequence>
<comment type="caution">
    <text evidence="11">The sequence shown here is derived from an EMBL/GenBank/DDBJ whole genome shotgun (WGS) entry which is preliminary data.</text>
</comment>
<dbReference type="Proteomes" id="UP000316598">
    <property type="component" value="Unassembled WGS sequence"/>
</dbReference>
<dbReference type="EMBL" id="SJPI01000001">
    <property type="protein sequence ID" value="TWT55045.1"/>
    <property type="molecule type" value="Genomic_DNA"/>
</dbReference>
<accession>A0A5C5WYR6</accession>
<dbReference type="EC" id="2.8.1.7" evidence="11"/>
<evidence type="ECO:0000256" key="6">
    <source>
        <dbReference type="ARBA" id="ARBA00023004"/>
    </source>
</evidence>
<evidence type="ECO:0000256" key="2">
    <source>
        <dbReference type="ARBA" id="ARBA00006490"/>
    </source>
</evidence>
<dbReference type="RefSeq" id="WP_146514986.1">
    <property type="nucleotide sequence ID" value="NZ_SJPI01000001.1"/>
</dbReference>
<keyword evidence="6" id="KW-0408">Iron</keyword>
<dbReference type="InterPro" id="IPR015422">
    <property type="entry name" value="PyrdxlP-dep_Trfase_small"/>
</dbReference>
<evidence type="ECO:0000256" key="5">
    <source>
        <dbReference type="ARBA" id="ARBA00022898"/>
    </source>
</evidence>
<evidence type="ECO:0000313" key="11">
    <source>
        <dbReference type="EMBL" id="TWT55045.1"/>
    </source>
</evidence>
<keyword evidence="4" id="KW-0479">Metal-binding</keyword>
<dbReference type="OrthoDB" id="9808002at2"/>
<reference evidence="11 12" key="1">
    <citation type="submission" date="2019-02" db="EMBL/GenBank/DDBJ databases">
        <title>Deep-cultivation of Planctomycetes and their phenomic and genomic characterization uncovers novel biology.</title>
        <authorList>
            <person name="Wiegand S."/>
            <person name="Jogler M."/>
            <person name="Boedeker C."/>
            <person name="Pinto D."/>
            <person name="Vollmers J."/>
            <person name="Rivas-Marin E."/>
            <person name="Kohn T."/>
            <person name="Peeters S.H."/>
            <person name="Heuer A."/>
            <person name="Rast P."/>
            <person name="Oberbeckmann S."/>
            <person name="Bunk B."/>
            <person name="Jeske O."/>
            <person name="Meyerdierks A."/>
            <person name="Storesund J.E."/>
            <person name="Kallscheuer N."/>
            <person name="Luecker S."/>
            <person name="Lage O.M."/>
            <person name="Pohl T."/>
            <person name="Merkel B.J."/>
            <person name="Hornburger P."/>
            <person name="Mueller R.-W."/>
            <person name="Bruemmer F."/>
            <person name="Labrenz M."/>
            <person name="Spormann A.M."/>
            <person name="Op Den Camp H."/>
            <person name="Overmann J."/>
            <person name="Amann R."/>
            <person name="Jetten M.S.M."/>
            <person name="Mascher T."/>
            <person name="Medema M.H."/>
            <person name="Devos D.P."/>
            <person name="Kaster A.-K."/>
            <person name="Ovreas L."/>
            <person name="Rohde M."/>
            <person name="Galperin M.Y."/>
            <person name="Jogler C."/>
        </authorList>
    </citation>
    <scope>NUCLEOTIDE SEQUENCE [LARGE SCALE GENOMIC DNA]</scope>
    <source>
        <strain evidence="11 12">Pla22</strain>
    </source>
</reference>
<dbReference type="AlphaFoldDB" id="A0A5C5WYR6"/>
<feature type="domain" description="Aminotransferase class V" evidence="10">
    <location>
        <begin position="4"/>
        <end position="85"/>
    </location>
</feature>
<feature type="compositionally biased region" description="Polar residues" evidence="9">
    <location>
        <begin position="96"/>
        <end position="116"/>
    </location>
</feature>
<feature type="domain" description="Aminotransferase class V" evidence="10">
    <location>
        <begin position="141"/>
        <end position="355"/>
    </location>
</feature>
<evidence type="ECO:0000256" key="7">
    <source>
        <dbReference type="ARBA" id="ARBA00023014"/>
    </source>
</evidence>
<keyword evidence="12" id="KW-1185">Reference proteome</keyword>
<gene>
    <name evidence="11" type="primary">iscS_2</name>
    <name evidence="11" type="ORF">Pla22_26990</name>
</gene>
<evidence type="ECO:0000256" key="4">
    <source>
        <dbReference type="ARBA" id="ARBA00022723"/>
    </source>
</evidence>
<dbReference type="InterPro" id="IPR015421">
    <property type="entry name" value="PyrdxlP-dep_Trfase_major"/>
</dbReference>